<evidence type="ECO:0000256" key="5">
    <source>
        <dbReference type="ARBA" id="ARBA00022927"/>
    </source>
</evidence>
<keyword evidence="4" id="KW-0931">ER-Golgi transport</keyword>
<dbReference type="GO" id="GO:0034067">
    <property type="term" value="P:protein localization to Golgi apparatus"/>
    <property type="evidence" value="ECO:0007669"/>
    <property type="project" value="TreeGrafter"/>
</dbReference>
<organism evidence="7 8">
    <name type="scientific">Arachis hypogaea</name>
    <name type="common">Peanut</name>
    <dbReference type="NCBI Taxonomy" id="3818"/>
    <lineage>
        <taxon>Eukaryota</taxon>
        <taxon>Viridiplantae</taxon>
        <taxon>Streptophyta</taxon>
        <taxon>Embryophyta</taxon>
        <taxon>Tracheophyta</taxon>
        <taxon>Spermatophyta</taxon>
        <taxon>Magnoliopsida</taxon>
        <taxon>eudicotyledons</taxon>
        <taxon>Gunneridae</taxon>
        <taxon>Pentapetalae</taxon>
        <taxon>rosids</taxon>
        <taxon>fabids</taxon>
        <taxon>Fabales</taxon>
        <taxon>Fabaceae</taxon>
        <taxon>Papilionoideae</taxon>
        <taxon>50 kb inversion clade</taxon>
        <taxon>dalbergioids sensu lato</taxon>
        <taxon>Dalbergieae</taxon>
        <taxon>Pterocarpus clade</taxon>
        <taxon>Arachis</taxon>
    </lineage>
</organism>
<comment type="caution">
    <text evidence="7">The sequence shown here is derived from an EMBL/GenBank/DDBJ whole genome shotgun (WGS) entry which is preliminary data.</text>
</comment>
<dbReference type="PANTHER" id="PTHR45909">
    <property type="entry name" value="ADP-RIBOSYLATION FACTOR-RELATED PROTEIN 1"/>
    <property type="match status" value="1"/>
</dbReference>
<evidence type="ECO:0000256" key="6">
    <source>
        <dbReference type="ARBA" id="ARBA00023134"/>
    </source>
</evidence>
<reference evidence="7 8" key="1">
    <citation type="submission" date="2019-01" db="EMBL/GenBank/DDBJ databases">
        <title>Sequencing of cultivated peanut Arachis hypogaea provides insights into genome evolution and oil improvement.</title>
        <authorList>
            <person name="Chen X."/>
        </authorList>
    </citation>
    <scope>NUCLEOTIDE SEQUENCE [LARGE SCALE GENOMIC DNA]</scope>
    <source>
        <strain evidence="8">cv. Fuhuasheng</strain>
        <tissue evidence="7">Leaves</tissue>
    </source>
</reference>
<proteinExistence type="inferred from homology"/>
<evidence type="ECO:0000256" key="1">
    <source>
        <dbReference type="ARBA" id="ARBA00010290"/>
    </source>
</evidence>
<keyword evidence="8" id="KW-1185">Reference proteome</keyword>
<dbReference type="Proteomes" id="UP000289738">
    <property type="component" value="Chromosome B01"/>
</dbReference>
<gene>
    <name evidence="7" type="ORF">Ahy_B01g057108</name>
</gene>
<keyword evidence="5" id="KW-0653">Protein transport</keyword>
<dbReference type="PANTHER" id="PTHR45909:SF1">
    <property type="entry name" value="ADP-RIBOSYLATION FACTOR-RELATED PROTEIN 1"/>
    <property type="match status" value="1"/>
</dbReference>
<dbReference type="STRING" id="3818.A0A445B0D1"/>
<keyword evidence="5" id="KW-0813">Transport</keyword>
<dbReference type="EMBL" id="SDMP01000011">
    <property type="protein sequence ID" value="RYR32121.1"/>
    <property type="molecule type" value="Genomic_DNA"/>
</dbReference>
<comment type="similarity">
    <text evidence="1">Belongs to the small GTPase superfamily. Arf family.</text>
</comment>
<dbReference type="GO" id="GO:0005525">
    <property type="term" value="F:GTP binding"/>
    <property type="evidence" value="ECO:0007669"/>
    <property type="project" value="UniProtKB-KW"/>
</dbReference>
<sequence length="159" mass="18216">MRRTRDREGRHCLLLITFLLHSYYILNMEKDAIVLYPLNRAISFTRDVPILKPLSRTQVLELQSALETAQDLPQTLVQTLLERMKSVYSNIESLPPDRIVPTVGLNIDRIEAANRKLGFWDLGGQFKELLQGPPPPAVDHEDGNAEACETREDFMIDEE</sequence>
<dbReference type="Gene3D" id="3.40.50.300">
    <property type="entry name" value="P-loop containing nucleotide triphosphate hydrolases"/>
    <property type="match status" value="1"/>
</dbReference>
<keyword evidence="3" id="KW-0547">Nucleotide-binding</keyword>
<dbReference type="GO" id="GO:0043001">
    <property type="term" value="P:Golgi to plasma membrane protein transport"/>
    <property type="evidence" value="ECO:0007669"/>
    <property type="project" value="TreeGrafter"/>
</dbReference>
<protein>
    <submittedName>
        <fullName evidence="7">Uncharacterized protein</fullName>
    </submittedName>
</protein>
<keyword evidence="2" id="KW-0519">Myristate</keyword>
<evidence type="ECO:0000256" key="2">
    <source>
        <dbReference type="ARBA" id="ARBA00022707"/>
    </source>
</evidence>
<name>A0A445B0D1_ARAHY</name>
<dbReference type="GO" id="GO:0003924">
    <property type="term" value="F:GTPase activity"/>
    <property type="evidence" value="ECO:0007669"/>
    <property type="project" value="TreeGrafter"/>
</dbReference>
<dbReference type="GO" id="GO:0005794">
    <property type="term" value="C:Golgi apparatus"/>
    <property type="evidence" value="ECO:0007669"/>
    <property type="project" value="TreeGrafter"/>
</dbReference>
<dbReference type="InterPro" id="IPR027417">
    <property type="entry name" value="P-loop_NTPase"/>
</dbReference>
<dbReference type="InterPro" id="IPR024156">
    <property type="entry name" value="Small_GTPase_ARF"/>
</dbReference>
<evidence type="ECO:0000313" key="7">
    <source>
        <dbReference type="EMBL" id="RYR32121.1"/>
    </source>
</evidence>
<evidence type="ECO:0000256" key="3">
    <source>
        <dbReference type="ARBA" id="ARBA00022741"/>
    </source>
</evidence>
<evidence type="ECO:0000313" key="8">
    <source>
        <dbReference type="Proteomes" id="UP000289738"/>
    </source>
</evidence>
<accession>A0A445B0D1</accession>
<keyword evidence="6" id="KW-0342">GTP-binding</keyword>
<dbReference type="AlphaFoldDB" id="A0A445B0D1"/>
<keyword evidence="2" id="KW-0449">Lipoprotein</keyword>
<dbReference type="GO" id="GO:0006886">
    <property type="term" value="P:intracellular protein transport"/>
    <property type="evidence" value="ECO:0007669"/>
    <property type="project" value="TreeGrafter"/>
</dbReference>
<evidence type="ECO:0000256" key="4">
    <source>
        <dbReference type="ARBA" id="ARBA00022892"/>
    </source>
</evidence>